<dbReference type="AlphaFoldDB" id="A0A0L0CXC6"/>
<evidence type="ECO:0000313" key="3">
    <source>
        <dbReference type="Proteomes" id="UP000054566"/>
    </source>
</evidence>
<reference evidence="3" key="1">
    <citation type="submission" date="2015-07" db="EMBL/GenBank/DDBJ databases">
        <title>Annotation of Plasmodium falciparum RAJ116.</title>
        <authorList>
            <consortium name="The Broad Institute Genome Sequencing Platform"/>
            <person name="Volkman S.K."/>
            <person name="Neafsey D.E."/>
            <person name="Dash A.P."/>
            <person name="Chitnis C.E."/>
            <person name="Hartl D.L."/>
            <person name="Young S.K."/>
            <person name="Zeng Q."/>
            <person name="Koehrsen M."/>
            <person name="Alvarado L."/>
            <person name="Berlin A."/>
            <person name="Borenstein D."/>
            <person name="Chapman S.B."/>
            <person name="Chen Z."/>
            <person name="Engels R."/>
            <person name="Freedman E."/>
            <person name="Gellesch M."/>
            <person name="Goldberg J."/>
            <person name="Griggs A."/>
            <person name="Gujja S."/>
            <person name="Heilman E.R."/>
            <person name="Heiman D.I."/>
            <person name="Howarth C."/>
            <person name="Jen D."/>
            <person name="Larson L."/>
            <person name="Mehta T."/>
            <person name="Neiman D."/>
            <person name="Park D."/>
            <person name="Pearson M."/>
            <person name="Roberts A."/>
            <person name="Saif S."/>
            <person name="Shea T."/>
            <person name="Shenoy N."/>
            <person name="Sisk P."/>
            <person name="Stolte C."/>
            <person name="Sykes S."/>
            <person name="Walk T."/>
            <person name="White J."/>
            <person name="Yandava C."/>
            <person name="Haas B."/>
            <person name="Henn M.R."/>
            <person name="Nusbaum C."/>
            <person name="Birren B."/>
        </authorList>
    </citation>
    <scope>NUCLEOTIDE SEQUENCE [LARGE SCALE GENOMIC DNA]</scope>
    <source>
        <strain evidence="3">RAJ116</strain>
    </source>
</reference>
<name>A0A0L0CXC6_PLAFA</name>
<feature type="compositionally biased region" description="Polar residues" evidence="1">
    <location>
        <begin position="195"/>
        <end position="221"/>
    </location>
</feature>
<organism evidence="2 3">
    <name type="scientific">Plasmodium falciparum RAJ116</name>
    <dbReference type="NCBI Taxonomy" id="580058"/>
    <lineage>
        <taxon>Eukaryota</taxon>
        <taxon>Sar</taxon>
        <taxon>Alveolata</taxon>
        <taxon>Apicomplexa</taxon>
        <taxon>Aconoidasida</taxon>
        <taxon>Haemosporida</taxon>
        <taxon>Plasmodiidae</taxon>
        <taxon>Plasmodium</taxon>
        <taxon>Plasmodium (Laverania)</taxon>
    </lineage>
</organism>
<protein>
    <submittedName>
        <fullName evidence="2">Uncharacterized protein</fullName>
    </submittedName>
</protein>
<evidence type="ECO:0000256" key="1">
    <source>
        <dbReference type="SAM" id="MobiDB-lite"/>
    </source>
</evidence>
<feature type="compositionally biased region" description="Polar residues" evidence="1">
    <location>
        <begin position="161"/>
        <end position="181"/>
    </location>
</feature>
<evidence type="ECO:0000313" key="2">
    <source>
        <dbReference type="EMBL" id="KNC37120.1"/>
    </source>
</evidence>
<dbReference type="Proteomes" id="UP000054566">
    <property type="component" value="Unassembled WGS sequence"/>
</dbReference>
<gene>
    <name evidence="2" type="ORF">PFLG_02346</name>
</gene>
<dbReference type="EMBL" id="GG664391">
    <property type="protein sequence ID" value="KNC37120.1"/>
    <property type="molecule type" value="Genomic_DNA"/>
</dbReference>
<feature type="region of interest" description="Disordered" evidence="1">
    <location>
        <begin position="258"/>
        <end position="278"/>
    </location>
</feature>
<reference evidence="3" key="2">
    <citation type="submission" date="2015-07" db="EMBL/GenBank/DDBJ databases">
        <title>The genome sequence of Plasmodium falciparum RAJ116.</title>
        <authorList>
            <consortium name="The Broad Institute Genome Sequencing Platform"/>
            <person name="Volkman S.K."/>
            <person name="Neafsey D.E."/>
            <person name="Dash A.P."/>
            <person name="Chitnis C.E."/>
            <person name="Hartl D.L."/>
            <person name="Young S.K."/>
            <person name="Kodira C.D."/>
            <person name="Zeng Q."/>
            <person name="Koehrsen M."/>
            <person name="Godfrey P."/>
            <person name="Alvarado L."/>
            <person name="Berlin A."/>
            <person name="Borenstein D."/>
            <person name="Chen Z."/>
            <person name="Engels R."/>
            <person name="Freedman E."/>
            <person name="Gellesch M."/>
            <person name="Goldberg J."/>
            <person name="Griggs A."/>
            <person name="Gujja S."/>
            <person name="Heiman D."/>
            <person name="Hepburn T."/>
            <person name="Howarth C."/>
            <person name="Jen D."/>
            <person name="Larson L."/>
            <person name="Lewis B."/>
            <person name="Mehta T."/>
            <person name="Park D."/>
            <person name="Pearson M."/>
            <person name="Roberts A."/>
            <person name="Saif S."/>
            <person name="Shea T."/>
            <person name="Shenoy N."/>
            <person name="Sisk P."/>
            <person name="Stolte C."/>
            <person name="Sykes S."/>
            <person name="Walk T."/>
            <person name="White J."/>
            <person name="Yandava C."/>
            <person name="Wirth D.F."/>
            <person name="Nusbaum C."/>
            <person name="Birren B."/>
        </authorList>
    </citation>
    <scope>NUCLEOTIDE SEQUENCE [LARGE SCALE GENOMIC DNA]</scope>
    <source>
        <strain evidence="3">RAJ116</strain>
    </source>
</reference>
<dbReference type="OrthoDB" id="333966at2759"/>
<sequence>MDMVHRMNNNMKDGKNLDSLNDDIGNDLNFRLHENSAWINQLRQSHNNLCNNINNNHCDLCHTTSPDHSLKGQMELSKRKKTTSNINNRKNDLLEDSVNSFDLNMPCSCSSHLRNQKNHFCVYYNQSNSSSQNENYKNYLNWNPNSNNNLINNSIDKNDTPLDNSNGNSGRNLGDSNLLCISQNNNGTSSQSTNPKHLSQTIDMNQKQSSHTSQYSNNPNLQDIQNQFSYQNQPNINMDMHSQLNLIKQNCNYSPKCINNNKKKSTTGTSKDSTRKLLSSHSLSMPLEQQHQSSKKNNLSSSFIENNLCTKLNSIINFEWINNDLKMNLNGNKSNSYDNSES</sequence>
<proteinExistence type="predicted"/>
<feature type="compositionally biased region" description="Low complexity" evidence="1">
    <location>
        <begin position="182"/>
        <end position="194"/>
    </location>
</feature>
<accession>A0A0L0CXC6</accession>
<feature type="region of interest" description="Disordered" evidence="1">
    <location>
        <begin position="151"/>
        <end position="221"/>
    </location>
</feature>